<dbReference type="Gene3D" id="2.40.160.110">
    <property type="match status" value="1"/>
</dbReference>
<evidence type="ECO:0000259" key="12">
    <source>
        <dbReference type="Pfam" id="PF01299"/>
    </source>
</evidence>
<feature type="domain" description="Lysosome-associated membrane glycoprotein 2-like luminal" evidence="12">
    <location>
        <begin position="63"/>
        <end position="113"/>
    </location>
</feature>
<dbReference type="PANTHER" id="PTHR11506">
    <property type="entry name" value="LYSOSOME-ASSOCIATED MEMBRANE GLYCOPROTEIN"/>
    <property type="match status" value="1"/>
</dbReference>
<evidence type="ECO:0000256" key="8">
    <source>
        <dbReference type="ARBA" id="ARBA00023180"/>
    </source>
</evidence>
<sequence>MFETTQWLKIIFVFKNASSSRFFLQGIQLNTTLPDARGENPQSLEPRPPPGVSRSYFTCVCVADPTFKAANNSLRTLQATVGNSYKCNAEERVRVTTAFSVNIVKVWVQAFKVDGDQFGSGECRRGQLSWRVEDALQTPPVDI</sequence>
<keyword evidence="5" id="KW-0967">Endosome</keyword>
<evidence type="ECO:0000256" key="2">
    <source>
        <dbReference type="ARBA" id="ARBA00004530"/>
    </source>
</evidence>
<evidence type="ECO:0000256" key="4">
    <source>
        <dbReference type="ARBA" id="ARBA00022729"/>
    </source>
</evidence>
<keyword evidence="4" id="KW-0732">Signal</keyword>
<dbReference type="PROSITE" id="PS51407">
    <property type="entry name" value="LAMP_3"/>
    <property type="match status" value="1"/>
</dbReference>
<accession>A0ABQ9WAN1</accession>
<keyword evidence="11" id="KW-0458">Lysosome</keyword>
<name>A0ABQ9WAN1_SAGOE</name>
<keyword evidence="3 11" id="KW-0812">Transmembrane</keyword>
<dbReference type="InterPro" id="IPR002000">
    <property type="entry name" value="Lysosome-assoc_membr_glycop"/>
</dbReference>
<keyword evidence="14" id="KW-1185">Reference proteome</keyword>
<comment type="similarity">
    <text evidence="11">Belongs to the LAMP family.</text>
</comment>
<reference evidence="13 14" key="1">
    <citation type="submission" date="2023-05" db="EMBL/GenBank/DDBJ databases">
        <title>B98-5 Cell Line De Novo Hybrid Assembly: An Optical Mapping Approach.</title>
        <authorList>
            <person name="Kananen K."/>
            <person name="Auerbach J.A."/>
            <person name="Kautto E."/>
            <person name="Blachly J.S."/>
        </authorList>
    </citation>
    <scope>NUCLEOTIDE SEQUENCE [LARGE SCALE GENOMIC DNA]</scope>
    <source>
        <strain evidence="13">B95-8</strain>
        <tissue evidence="13">Cell line</tissue>
    </source>
</reference>
<keyword evidence="6" id="KW-1133">Transmembrane helix</keyword>
<comment type="caution">
    <text evidence="11">Lacks conserved residue(s) required for the propagation of feature annotation.</text>
</comment>
<evidence type="ECO:0000256" key="11">
    <source>
        <dbReference type="PROSITE-ProRule" id="PRU00740"/>
    </source>
</evidence>
<dbReference type="InterPro" id="IPR048528">
    <property type="entry name" value="Lamp2-like_luminal"/>
</dbReference>
<evidence type="ECO:0000256" key="10">
    <source>
        <dbReference type="ARBA" id="ARBA00082884"/>
    </source>
</evidence>
<dbReference type="PANTHER" id="PTHR11506:SF27">
    <property type="entry name" value="LYSOSOME-ASSOCIATED MEMBRANE GLYCOPROTEIN 1"/>
    <property type="match status" value="1"/>
</dbReference>
<evidence type="ECO:0000256" key="9">
    <source>
        <dbReference type="ARBA" id="ARBA00065516"/>
    </source>
</evidence>
<organism evidence="13 14">
    <name type="scientific">Saguinus oedipus</name>
    <name type="common">Cotton-top tamarin</name>
    <name type="synonym">Oedipomidas oedipus</name>
    <dbReference type="NCBI Taxonomy" id="9490"/>
    <lineage>
        <taxon>Eukaryota</taxon>
        <taxon>Metazoa</taxon>
        <taxon>Chordata</taxon>
        <taxon>Craniata</taxon>
        <taxon>Vertebrata</taxon>
        <taxon>Euteleostomi</taxon>
        <taxon>Mammalia</taxon>
        <taxon>Eutheria</taxon>
        <taxon>Euarchontoglires</taxon>
        <taxon>Primates</taxon>
        <taxon>Haplorrhini</taxon>
        <taxon>Platyrrhini</taxon>
        <taxon>Cebidae</taxon>
        <taxon>Callitrichinae</taxon>
        <taxon>Saguinus</taxon>
    </lineage>
</organism>
<evidence type="ECO:0000256" key="6">
    <source>
        <dbReference type="ARBA" id="ARBA00022989"/>
    </source>
</evidence>
<comment type="caution">
    <text evidence="13">The sequence shown here is derived from an EMBL/GenBank/DDBJ whole genome shotgun (WGS) entry which is preliminary data.</text>
</comment>
<keyword evidence="7 11" id="KW-0472">Membrane</keyword>
<evidence type="ECO:0000313" key="13">
    <source>
        <dbReference type="EMBL" id="KAK2118683.1"/>
    </source>
</evidence>
<dbReference type="EMBL" id="JASSZA010000001">
    <property type="protein sequence ID" value="KAK2118683.1"/>
    <property type="molecule type" value="Genomic_DNA"/>
</dbReference>
<evidence type="ECO:0000256" key="5">
    <source>
        <dbReference type="ARBA" id="ARBA00022753"/>
    </source>
</evidence>
<evidence type="ECO:0000256" key="1">
    <source>
        <dbReference type="ARBA" id="ARBA00004352"/>
    </source>
</evidence>
<comment type="subunit">
    <text evidence="9">Interacts with ABCB9; this interaction strongly stabilizes ABCB9 and protects ABCB9 against lysosomal degradation. Interacts with FURIN. Interacts with TMEM175; inhibiting the proton channel activity of TMEM175.</text>
</comment>
<evidence type="ECO:0000313" key="14">
    <source>
        <dbReference type="Proteomes" id="UP001266305"/>
    </source>
</evidence>
<protein>
    <recommendedName>
        <fullName evidence="10">CD107 antigen-like family member A</fullName>
    </recommendedName>
</protein>
<dbReference type="Pfam" id="PF01299">
    <property type="entry name" value="Lamp2-like_luminal"/>
    <property type="match status" value="1"/>
</dbReference>
<dbReference type="Proteomes" id="UP001266305">
    <property type="component" value="Unassembled WGS sequence"/>
</dbReference>
<gene>
    <name evidence="13" type="primary">LAMP1_1</name>
    <name evidence="13" type="ORF">P7K49_000069</name>
</gene>
<evidence type="ECO:0000256" key="3">
    <source>
        <dbReference type="ARBA" id="ARBA00022692"/>
    </source>
</evidence>
<comment type="subcellular location">
    <subcellularLocation>
        <location evidence="2">Endosome membrane</location>
        <topology evidence="2">Single-pass type I membrane protein</topology>
    </subcellularLocation>
    <subcellularLocation>
        <location evidence="1 11">Lysosome membrane</location>
        <topology evidence="1 11">Single-pass type I membrane protein</topology>
    </subcellularLocation>
</comment>
<proteinExistence type="inferred from homology"/>
<evidence type="ECO:0000256" key="7">
    <source>
        <dbReference type="ARBA" id="ARBA00023136"/>
    </source>
</evidence>
<keyword evidence="8" id="KW-0325">Glycoprotein</keyword>